<feature type="transmembrane region" description="Helical" evidence="2">
    <location>
        <begin position="388"/>
        <end position="408"/>
    </location>
</feature>
<dbReference type="NCBIfam" id="NF037959">
    <property type="entry name" value="MFS_SpdSyn"/>
    <property type="match status" value="1"/>
</dbReference>
<feature type="transmembrane region" description="Helical" evidence="2">
    <location>
        <begin position="42"/>
        <end position="64"/>
    </location>
</feature>
<organism evidence="3 4">
    <name type="scientific">Acidovorax facilis</name>
    <dbReference type="NCBI Taxonomy" id="12917"/>
    <lineage>
        <taxon>Bacteria</taxon>
        <taxon>Pseudomonadati</taxon>
        <taxon>Pseudomonadota</taxon>
        <taxon>Betaproteobacteria</taxon>
        <taxon>Burkholderiales</taxon>
        <taxon>Comamonadaceae</taxon>
        <taxon>Acidovorax</taxon>
    </lineage>
</organism>
<dbReference type="Gene3D" id="3.40.50.150">
    <property type="entry name" value="Vaccinia Virus protein VP39"/>
    <property type="match status" value="1"/>
</dbReference>
<gene>
    <name evidence="3" type="ORF">ACFOW3_11160</name>
</gene>
<keyword evidence="2" id="KW-0472">Membrane</keyword>
<dbReference type="InterPro" id="IPR036259">
    <property type="entry name" value="MFS_trans_sf"/>
</dbReference>
<feature type="transmembrane region" description="Helical" evidence="2">
    <location>
        <begin position="159"/>
        <end position="181"/>
    </location>
</feature>
<dbReference type="PANTHER" id="PTHR43317:SF1">
    <property type="entry name" value="THERMOSPERMINE SYNTHASE ACAULIS5"/>
    <property type="match status" value="1"/>
</dbReference>
<keyword evidence="4" id="KW-1185">Reference proteome</keyword>
<dbReference type="PANTHER" id="PTHR43317">
    <property type="entry name" value="THERMOSPERMINE SYNTHASE ACAULIS5"/>
    <property type="match status" value="1"/>
</dbReference>
<keyword evidence="1" id="KW-0620">Polyamine biosynthesis</keyword>
<evidence type="ECO:0000256" key="1">
    <source>
        <dbReference type="ARBA" id="ARBA00023115"/>
    </source>
</evidence>
<feature type="transmembrane region" description="Helical" evidence="2">
    <location>
        <begin position="12"/>
        <end position="30"/>
    </location>
</feature>
<sequence>MTSPFKSSRPGLLAIFVISGFAGLIYQSIWSHYLGLFLGHAAYAQALVLAIFMGGMAAGAAWIAQAGQRWRNLIRSYAVIEAIIGVLGLLFHWVFTGVAGFSYDTLIPALGSPLAVDIARWSIAALLILPQTILLGMTFPLMSGGLIRRYPGSAGNLLGGLYFTNSIGAAIGALVAVFVLLPSVGLPGAMVTAGILNFVVAALAWWLAREPEPAPAKAVTAADAPGQSLRTNPLLRTVLFGTALSGAASFAYEIIWIRMLSMAVGSTMHAFELMLASFIAGIALGGLWVRKQADKTDSPLRLVGWMQVLMGIAALASLFVYANAFSWVGWLMQALAKSDGGYALFNLGTATIAIAIMLPAAFFAGTTLPLFTVALLRAGQGERAIGRVYAWNTLGAILGVFAAIHLLIPVLGLKLALCVAAIVDIGIGLFLLRAQAEDKRSMLRFAVAGGLAATALVLAVRVPFDPMTMASGVFRHGRTSLMADDRILYYRDGKTSSVSVVVSPEGSVQIATNGKIDASIAMKDGVEPIVDEPTMTLAAALPLAMHADPKRVGVIGFGSGLTTHTLLGDSRVERVDTIEIEEAMVAGAQAFGDRVKRAYTDPRSRIVIDDAKSYFAGQKTKYDIIVSEPSNPWISGIGALFSKEFYKFIPTQLNENGLFIQWIQLYEIDEPLVGSILNAMAPAFDDYSAWLSNYSDLLIVASPNGPLPKLEVDRLMAGPLKAELARLGIGTAEQLNFRKVSDGRLLRAFARTHSSRPANSDYFPILGLNAPKTRYKVIEAAELVQLPIQPLLFLEALKIRSPLSAAVPPTEINHFLPEIFTRRARALAADLRGDSTDDLVKGLLPKVYEPTILLRAAVPTCGKIWTPAQNEVLAERLLDVAEMTISYLPPELLNGVWIEPKWHQCKIMPDDFKRTFKMLDAMARRDYLVVESVSREWLEKTPESSALRRYFAPVALSNILVSLARDEKWEDVISTEKVLGSNVASKGAYLQQRLFLKAMAVD</sequence>
<dbReference type="RefSeq" id="WP_055394563.1">
    <property type="nucleotide sequence ID" value="NZ_JAMXAX010000059.1"/>
</dbReference>
<feature type="transmembrane region" description="Helical" evidence="2">
    <location>
        <begin position="238"/>
        <end position="257"/>
    </location>
</feature>
<proteinExistence type="predicted"/>
<dbReference type="Pfam" id="PF01564">
    <property type="entry name" value="Spermine_synth"/>
    <property type="match status" value="1"/>
</dbReference>
<feature type="transmembrane region" description="Helical" evidence="2">
    <location>
        <begin position="76"/>
        <end position="103"/>
    </location>
</feature>
<name>A0ABV8DA56_9BURK</name>
<dbReference type="SUPFAM" id="SSF53335">
    <property type="entry name" value="S-adenosyl-L-methionine-dependent methyltransferases"/>
    <property type="match status" value="1"/>
</dbReference>
<keyword evidence="2" id="KW-1133">Transmembrane helix</keyword>
<dbReference type="Proteomes" id="UP001595693">
    <property type="component" value="Unassembled WGS sequence"/>
</dbReference>
<feature type="transmembrane region" description="Helical" evidence="2">
    <location>
        <begin position="350"/>
        <end position="376"/>
    </location>
</feature>
<dbReference type="InterPro" id="IPR029063">
    <property type="entry name" value="SAM-dependent_MTases_sf"/>
</dbReference>
<feature type="transmembrane region" description="Helical" evidence="2">
    <location>
        <begin position="269"/>
        <end position="290"/>
    </location>
</feature>
<evidence type="ECO:0000313" key="4">
    <source>
        <dbReference type="Proteomes" id="UP001595693"/>
    </source>
</evidence>
<feature type="transmembrane region" description="Helical" evidence="2">
    <location>
        <begin position="444"/>
        <end position="464"/>
    </location>
</feature>
<reference evidence="4" key="1">
    <citation type="journal article" date="2019" name="Int. J. Syst. Evol. Microbiol.">
        <title>The Global Catalogue of Microorganisms (GCM) 10K type strain sequencing project: providing services to taxonomists for standard genome sequencing and annotation.</title>
        <authorList>
            <consortium name="The Broad Institute Genomics Platform"/>
            <consortium name="The Broad Institute Genome Sequencing Center for Infectious Disease"/>
            <person name="Wu L."/>
            <person name="Ma J."/>
        </authorList>
    </citation>
    <scope>NUCLEOTIDE SEQUENCE [LARGE SCALE GENOMIC DNA]</scope>
    <source>
        <strain evidence="4">CCUG 2113</strain>
    </source>
</reference>
<evidence type="ECO:0000313" key="3">
    <source>
        <dbReference type="EMBL" id="MFC3935181.1"/>
    </source>
</evidence>
<evidence type="ECO:0000256" key="2">
    <source>
        <dbReference type="SAM" id="Phobius"/>
    </source>
</evidence>
<feature type="transmembrane region" description="Helical" evidence="2">
    <location>
        <begin position="414"/>
        <end position="432"/>
    </location>
</feature>
<feature type="transmembrane region" description="Helical" evidence="2">
    <location>
        <begin position="302"/>
        <end position="330"/>
    </location>
</feature>
<accession>A0ABV8DA56</accession>
<feature type="transmembrane region" description="Helical" evidence="2">
    <location>
        <begin position="123"/>
        <end position="147"/>
    </location>
</feature>
<keyword evidence="2" id="KW-0812">Transmembrane</keyword>
<dbReference type="SUPFAM" id="SSF103473">
    <property type="entry name" value="MFS general substrate transporter"/>
    <property type="match status" value="1"/>
</dbReference>
<dbReference type="EMBL" id="JBHSAJ010000029">
    <property type="protein sequence ID" value="MFC3935181.1"/>
    <property type="molecule type" value="Genomic_DNA"/>
</dbReference>
<protein>
    <submittedName>
        <fullName evidence="3">Fused MFS/spermidine synthase</fullName>
    </submittedName>
</protein>
<feature type="transmembrane region" description="Helical" evidence="2">
    <location>
        <begin position="187"/>
        <end position="208"/>
    </location>
</feature>
<comment type="caution">
    <text evidence="3">The sequence shown here is derived from an EMBL/GenBank/DDBJ whole genome shotgun (WGS) entry which is preliminary data.</text>
</comment>